<reference evidence="2" key="1">
    <citation type="submission" date="2020-08" db="EMBL/GenBank/DDBJ databases">
        <title>Genome public.</title>
        <authorList>
            <person name="Liu C."/>
            <person name="Sun Q."/>
        </authorList>
    </citation>
    <scope>NUCLEOTIDE SEQUENCE</scope>
    <source>
        <strain evidence="2">NSJ-51</strain>
    </source>
</reference>
<feature type="transmembrane region" description="Helical" evidence="1">
    <location>
        <begin position="55"/>
        <end position="74"/>
    </location>
</feature>
<keyword evidence="1" id="KW-0472">Membrane</keyword>
<dbReference type="Proteomes" id="UP000661435">
    <property type="component" value="Unassembled WGS sequence"/>
</dbReference>
<keyword evidence="1" id="KW-0812">Transmembrane</keyword>
<evidence type="ECO:0000256" key="1">
    <source>
        <dbReference type="SAM" id="Phobius"/>
    </source>
</evidence>
<keyword evidence="1" id="KW-1133">Transmembrane helix</keyword>
<name>A0A8J6JE02_9FIRM</name>
<accession>A0A8J6JE02</accession>
<gene>
    <name evidence="2" type="ORF">H8S57_10665</name>
</gene>
<proteinExistence type="predicted"/>
<evidence type="ECO:0000313" key="3">
    <source>
        <dbReference type="Proteomes" id="UP000661435"/>
    </source>
</evidence>
<dbReference type="AlphaFoldDB" id="A0A8J6JE02"/>
<comment type="caution">
    <text evidence="2">The sequence shown here is derived from an EMBL/GenBank/DDBJ whole genome shotgun (WGS) entry which is preliminary data.</text>
</comment>
<protein>
    <submittedName>
        <fullName evidence="2">Uncharacterized protein</fullName>
    </submittedName>
</protein>
<organism evidence="2 3">
    <name type="scientific">Lawsonibacter hominis</name>
    <dbReference type="NCBI Taxonomy" id="2763053"/>
    <lineage>
        <taxon>Bacteria</taxon>
        <taxon>Bacillati</taxon>
        <taxon>Bacillota</taxon>
        <taxon>Clostridia</taxon>
        <taxon>Eubacteriales</taxon>
        <taxon>Oscillospiraceae</taxon>
        <taxon>Lawsonibacter</taxon>
    </lineage>
</organism>
<evidence type="ECO:0000313" key="2">
    <source>
        <dbReference type="EMBL" id="MBC5734183.1"/>
    </source>
</evidence>
<keyword evidence="3" id="KW-1185">Reference proteome</keyword>
<dbReference type="EMBL" id="JACOPP010000014">
    <property type="protein sequence ID" value="MBC5734183.1"/>
    <property type="molecule type" value="Genomic_DNA"/>
</dbReference>
<sequence length="80" mass="8955">MRFFQRLASMHPIPRYVLTRCVLLTCALLASALVLLVWAGGYTYETVLLYDYAEHLQTMALIVLGTGLIGAVLLEDVLIR</sequence>
<dbReference type="RefSeq" id="WP_186908073.1">
    <property type="nucleotide sequence ID" value="NZ_JACOPP010000014.1"/>
</dbReference>